<dbReference type="Pfam" id="PF06271">
    <property type="entry name" value="RDD"/>
    <property type="match status" value="1"/>
</dbReference>
<evidence type="ECO:0000313" key="7">
    <source>
        <dbReference type="EMBL" id="MFL9831492.1"/>
    </source>
</evidence>
<organism evidence="7 8">
    <name type="scientific">Flavobacterium plantiphilum</name>
    <dbReference type="NCBI Taxonomy" id="3163297"/>
    <lineage>
        <taxon>Bacteria</taxon>
        <taxon>Pseudomonadati</taxon>
        <taxon>Bacteroidota</taxon>
        <taxon>Flavobacteriia</taxon>
        <taxon>Flavobacteriales</taxon>
        <taxon>Flavobacteriaceae</taxon>
        <taxon>Flavobacterium</taxon>
    </lineage>
</organism>
<keyword evidence="4 5" id="KW-0472">Membrane</keyword>
<comment type="caution">
    <text evidence="7">The sequence shown here is derived from an EMBL/GenBank/DDBJ whole genome shotgun (WGS) entry which is preliminary data.</text>
</comment>
<evidence type="ECO:0000256" key="5">
    <source>
        <dbReference type="SAM" id="Phobius"/>
    </source>
</evidence>
<feature type="domain" description="RDD" evidence="6">
    <location>
        <begin position="8"/>
        <end position="131"/>
    </location>
</feature>
<dbReference type="RefSeq" id="WP_408081964.1">
    <property type="nucleotide sequence ID" value="NZ_JBELQA010000006.1"/>
</dbReference>
<evidence type="ECO:0000256" key="1">
    <source>
        <dbReference type="ARBA" id="ARBA00004141"/>
    </source>
</evidence>
<dbReference type="Proteomes" id="UP001629260">
    <property type="component" value="Unassembled WGS sequence"/>
</dbReference>
<keyword evidence="3 5" id="KW-1133">Transmembrane helix</keyword>
<dbReference type="EMBL" id="JBELQA010000006">
    <property type="protein sequence ID" value="MFL9831492.1"/>
    <property type="molecule type" value="Genomic_DNA"/>
</dbReference>
<keyword evidence="8" id="KW-1185">Reference proteome</keyword>
<evidence type="ECO:0000313" key="8">
    <source>
        <dbReference type="Proteomes" id="UP001629260"/>
    </source>
</evidence>
<keyword evidence="2 5" id="KW-0812">Transmembrane</keyword>
<gene>
    <name evidence="7" type="ORF">ABS764_11600</name>
</gene>
<feature type="transmembrane region" description="Helical" evidence="5">
    <location>
        <begin position="12"/>
        <end position="32"/>
    </location>
</feature>
<reference evidence="7 8" key="1">
    <citation type="submission" date="2024-06" db="EMBL/GenBank/DDBJ databases">
        <authorList>
            <person name="Kaempfer P."/>
            <person name="Viver T."/>
        </authorList>
    </citation>
    <scope>NUCLEOTIDE SEQUENCE [LARGE SCALE GENOMIC DNA]</scope>
    <source>
        <strain evidence="7 8">ST-87</strain>
    </source>
</reference>
<accession>A0ABW8XV91</accession>
<protein>
    <submittedName>
        <fullName evidence="7">RDD family protein</fullName>
    </submittedName>
</protein>
<comment type="subcellular location">
    <subcellularLocation>
        <location evidence="1">Membrane</location>
        <topology evidence="1">Multi-pass membrane protein</topology>
    </subcellularLocation>
</comment>
<evidence type="ECO:0000256" key="3">
    <source>
        <dbReference type="ARBA" id="ARBA00022989"/>
    </source>
</evidence>
<name>A0ABW8XV91_9FLAO</name>
<sequence length="149" mass="16947">MTKPYIERKFIAVIIDYSIILTIDYNLIVIFGKPAVGNPESYELTGISLFIIVIPWLIFTVCLETFLGSTLGNGIMSLKPVDQKNQNRGLTFIQSFQRHLLDPIDMFFFGLVGYLVMKHNNGLRLGDLWAKTVVVDMKSKNKNESIKTE</sequence>
<evidence type="ECO:0000256" key="2">
    <source>
        <dbReference type="ARBA" id="ARBA00022692"/>
    </source>
</evidence>
<dbReference type="InterPro" id="IPR010432">
    <property type="entry name" value="RDD"/>
</dbReference>
<evidence type="ECO:0000256" key="4">
    <source>
        <dbReference type="ARBA" id="ARBA00023136"/>
    </source>
</evidence>
<dbReference type="PANTHER" id="PTHR38480:SF1">
    <property type="entry name" value="SLR0254 PROTEIN"/>
    <property type="match status" value="1"/>
</dbReference>
<evidence type="ECO:0000259" key="6">
    <source>
        <dbReference type="Pfam" id="PF06271"/>
    </source>
</evidence>
<proteinExistence type="predicted"/>
<dbReference type="PANTHER" id="PTHR38480">
    <property type="entry name" value="SLR0254 PROTEIN"/>
    <property type="match status" value="1"/>
</dbReference>
<feature type="transmembrane region" description="Helical" evidence="5">
    <location>
        <begin position="44"/>
        <end position="67"/>
    </location>
</feature>